<accession>A0A447TBQ4</accession>
<gene>
    <name evidence="1" type="primary">mnmC_1</name>
    <name evidence="1" type="ORF">NCTC9695_02751</name>
</gene>
<protein>
    <submittedName>
        <fullName evidence="1">tRNA 5-methylaminomethyl-2-thiouridine biosynthesis bifunctional protein MnmC</fullName>
    </submittedName>
</protein>
<dbReference type="InterPro" id="IPR036188">
    <property type="entry name" value="FAD/NAD-bd_sf"/>
</dbReference>
<evidence type="ECO:0000313" key="2">
    <source>
        <dbReference type="Proteomes" id="UP000275777"/>
    </source>
</evidence>
<dbReference type="Proteomes" id="UP000275777">
    <property type="component" value="Chromosome"/>
</dbReference>
<reference evidence="1 2" key="1">
    <citation type="submission" date="2018-12" db="EMBL/GenBank/DDBJ databases">
        <authorList>
            <consortium name="Pathogen Informatics"/>
        </authorList>
    </citation>
    <scope>NUCLEOTIDE SEQUENCE [LARGE SCALE GENOMIC DNA]</scope>
    <source>
        <strain evidence="1 2">NCTC9695</strain>
    </source>
</reference>
<proteinExistence type="predicted"/>
<evidence type="ECO:0000313" key="1">
    <source>
        <dbReference type="EMBL" id="VEB42303.1"/>
    </source>
</evidence>
<dbReference type="EMBL" id="LR134182">
    <property type="protein sequence ID" value="VEB42303.1"/>
    <property type="molecule type" value="Genomic_DNA"/>
</dbReference>
<organism evidence="1 2">
    <name type="scientific">Chromobacterium violaceum</name>
    <dbReference type="NCBI Taxonomy" id="536"/>
    <lineage>
        <taxon>Bacteria</taxon>
        <taxon>Pseudomonadati</taxon>
        <taxon>Pseudomonadota</taxon>
        <taxon>Betaproteobacteria</taxon>
        <taxon>Neisseriales</taxon>
        <taxon>Chromobacteriaceae</taxon>
        <taxon>Chromobacterium</taxon>
    </lineage>
</organism>
<name>A0A447TBQ4_CHRVL</name>
<dbReference type="Gene3D" id="3.50.50.60">
    <property type="entry name" value="FAD/NAD(P)-binding domain"/>
    <property type="match status" value="1"/>
</dbReference>
<dbReference type="Gene3D" id="3.30.9.10">
    <property type="entry name" value="D-Amino Acid Oxidase, subunit A, domain 2"/>
    <property type="match status" value="1"/>
</dbReference>
<sequence>MHPPALVRQLADHPNIVIKTGRTALTLDYDPAQRSWTAGDEQGPLAVASVVVLAGAAETAQFDSTRHLPLKKIRGQITSIPASEESSRLRTVLCGEGYISPRAAAAIAWAPPSSSTPTTLASTTASMRKTWPCWPNWPVAARQPGPRRA</sequence>
<dbReference type="AlphaFoldDB" id="A0A447TBQ4"/>